<keyword evidence="1 6" id="KW-0806">Transcription termination</keyword>
<name>A0A6B0GL65_9EURY</name>
<dbReference type="PROSITE" id="PS50084">
    <property type="entry name" value="KH_TYPE_1"/>
    <property type="match status" value="1"/>
</dbReference>
<dbReference type="HAMAP" id="MF_00945_A">
    <property type="entry name" value="NusA_A"/>
    <property type="match status" value="1"/>
</dbReference>
<comment type="subcellular location">
    <subcellularLocation>
        <location evidence="6">Cytoplasm</location>
    </subcellularLocation>
</comment>
<evidence type="ECO:0000256" key="4">
    <source>
        <dbReference type="ARBA" id="ARBA00023015"/>
    </source>
</evidence>
<dbReference type="EMBL" id="WSZK01000023">
    <property type="protein sequence ID" value="MWG35602.1"/>
    <property type="molecule type" value="Genomic_DNA"/>
</dbReference>
<keyword evidence="5 6" id="KW-0804">Transcription</keyword>
<evidence type="ECO:0000256" key="5">
    <source>
        <dbReference type="ARBA" id="ARBA00023163"/>
    </source>
</evidence>
<gene>
    <name evidence="6" type="primary">nusA</name>
    <name evidence="10" type="ORF">GQS65_14095</name>
</gene>
<evidence type="ECO:0000313" key="11">
    <source>
        <dbReference type="Proteomes" id="UP000451471"/>
    </source>
</evidence>
<comment type="function">
    <text evidence="6">Participates in transcription termination.</text>
</comment>
<comment type="similarity">
    <text evidence="6">Belongs to the NusA family.</text>
</comment>
<dbReference type="Proteomes" id="UP000451471">
    <property type="component" value="Unassembled WGS sequence"/>
</dbReference>
<evidence type="ECO:0000256" key="7">
    <source>
        <dbReference type="PROSITE-ProRule" id="PRU00117"/>
    </source>
</evidence>
<dbReference type="AlphaFoldDB" id="A0A6B0GL65"/>
<dbReference type="CDD" id="cd22530">
    <property type="entry name" value="KH-II_NusA_arch_rpt1"/>
    <property type="match status" value="1"/>
</dbReference>
<keyword evidence="4 6" id="KW-0805">Transcription regulation</keyword>
<evidence type="ECO:0000256" key="2">
    <source>
        <dbReference type="ARBA" id="ARBA00022490"/>
    </source>
</evidence>
<feature type="domain" description="KH type-2" evidence="8">
    <location>
        <begin position="15"/>
        <end position="70"/>
    </location>
</feature>
<dbReference type="PANTHER" id="PTHR22648">
    <property type="entry name" value="TRANSCRIPTION TERMINATION FACTOR NUSA"/>
    <property type="match status" value="1"/>
</dbReference>
<dbReference type="GO" id="GO:0005829">
    <property type="term" value="C:cytosol"/>
    <property type="evidence" value="ECO:0007669"/>
    <property type="project" value="TreeGrafter"/>
</dbReference>
<dbReference type="Pfam" id="PF07650">
    <property type="entry name" value="KH_2"/>
    <property type="match status" value="1"/>
</dbReference>
<dbReference type="InterPro" id="IPR004044">
    <property type="entry name" value="KH_dom_type_2"/>
</dbReference>
<dbReference type="InterPro" id="IPR010212">
    <property type="entry name" value="NusA_arc"/>
</dbReference>
<sequence>MRVTLSDEALRYITLFEDETDVSARDCLVDDERLVFVVPPGEMGKAIGPDGRHVKRVERQVGRRVELVEDADTPEAFVANAFAPAAVYHVTISENDDRVAYVEVADEDRGVAIGTDGRTIDRARTLAERHYDVDDVELT</sequence>
<evidence type="ECO:0000256" key="1">
    <source>
        <dbReference type="ARBA" id="ARBA00022472"/>
    </source>
</evidence>
<dbReference type="CDD" id="cd22531">
    <property type="entry name" value="KH-II_NusA_arch_rpt2"/>
    <property type="match status" value="1"/>
</dbReference>
<keyword evidence="11" id="KW-1185">Reference proteome</keyword>
<evidence type="ECO:0000259" key="9">
    <source>
        <dbReference type="Pfam" id="PF26594"/>
    </source>
</evidence>
<dbReference type="SUPFAM" id="SSF54814">
    <property type="entry name" value="Prokaryotic type KH domain (KH-domain type II)"/>
    <property type="match status" value="2"/>
</dbReference>
<feature type="domain" description="NusA-like second KH" evidence="9">
    <location>
        <begin position="74"/>
        <end position="137"/>
    </location>
</feature>
<dbReference type="Gene3D" id="3.30.300.20">
    <property type="match status" value="2"/>
</dbReference>
<dbReference type="NCBIfam" id="TIGR01952">
    <property type="entry name" value="nusA_arch"/>
    <property type="match status" value="1"/>
</dbReference>
<dbReference type="OrthoDB" id="4116at2157"/>
<dbReference type="RefSeq" id="WP_158205263.1">
    <property type="nucleotide sequence ID" value="NZ_WSZK01000023.1"/>
</dbReference>
<proteinExistence type="inferred from homology"/>
<evidence type="ECO:0000313" key="10">
    <source>
        <dbReference type="EMBL" id="MWG35602.1"/>
    </source>
</evidence>
<dbReference type="GO" id="GO:0003723">
    <property type="term" value="F:RNA binding"/>
    <property type="evidence" value="ECO:0007669"/>
    <property type="project" value="UniProtKB-UniRule"/>
</dbReference>
<dbReference type="InterPro" id="IPR058582">
    <property type="entry name" value="KH_NusA_2nd"/>
</dbReference>
<protein>
    <recommendedName>
        <fullName evidence="6">Probable transcription termination protein NusA</fullName>
    </recommendedName>
</protein>
<organism evidence="10 11">
    <name type="scientific">Halomarina oriensis</name>
    <dbReference type="NCBI Taxonomy" id="671145"/>
    <lineage>
        <taxon>Archaea</taxon>
        <taxon>Methanobacteriati</taxon>
        <taxon>Methanobacteriota</taxon>
        <taxon>Stenosarchaea group</taxon>
        <taxon>Halobacteria</taxon>
        <taxon>Halobacteriales</taxon>
        <taxon>Natronomonadaceae</taxon>
        <taxon>Halomarina</taxon>
    </lineage>
</organism>
<dbReference type="Pfam" id="PF26594">
    <property type="entry name" value="KH_NusA_2nd"/>
    <property type="match status" value="1"/>
</dbReference>
<dbReference type="InterPro" id="IPR015946">
    <property type="entry name" value="KH_dom-like_a/b"/>
</dbReference>
<dbReference type="PANTHER" id="PTHR22648:SF0">
    <property type="entry name" value="TRANSCRIPTION TERMINATION_ANTITERMINATION PROTEIN NUSA"/>
    <property type="match status" value="1"/>
</dbReference>
<accession>A0A6B0GL65</accession>
<dbReference type="InterPro" id="IPR030842">
    <property type="entry name" value="TF_NusA_bacterial"/>
</dbReference>
<comment type="caution">
    <text evidence="10">The sequence shown here is derived from an EMBL/GenBank/DDBJ whole genome shotgun (WGS) entry which is preliminary data.</text>
</comment>
<dbReference type="GO" id="GO:0006353">
    <property type="term" value="P:DNA-templated transcription termination"/>
    <property type="evidence" value="ECO:0007669"/>
    <property type="project" value="UniProtKB-UniRule"/>
</dbReference>
<evidence type="ECO:0000259" key="8">
    <source>
        <dbReference type="Pfam" id="PF07650"/>
    </source>
</evidence>
<evidence type="ECO:0000256" key="6">
    <source>
        <dbReference type="HAMAP-Rule" id="MF_00945"/>
    </source>
</evidence>
<keyword evidence="2 6" id="KW-0963">Cytoplasm</keyword>
<reference evidence="10 11" key="1">
    <citation type="submission" date="2019-12" db="EMBL/GenBank/DDBJ databases">
        <title>Halocatena pleomorpha gen. nov. sp. nov., an extremely halophilic archaeon of family Halobacteriaceae isolated from saltpan soil.</title>
        <authorList>
            <person name="Pal Y."/>
            <person name="Verma A."/>
            <person name="Krishnamurthi S."/>
            <person name="Kumar P."/>
        </authorList>
    </citation>
    <scope>NUCLEOTIDE SEQUENCE [LARGE SCALE GENOMIC DNA]</scope>
    <source>
        <strain evidence="10 11">JCM 16495</strain>
    </source>
</reference>
<evidence type="ECO:0000256" key="3">
    <source>
        <dbReference type="ARBA" id="ARBA00022884"/>
    </source>
</evidence>
<keyword evidence="3 7" id="KW-0694">RNA-binding</keyword>
<dbReference type="InterPro" id="IPR009019">
    <property type="entry name" value="KH_sf_prok-type"/>
</dbReference>
<dbReference type="GO" id="GO:0031564">
    <property type="term" value="P:transcription antitermination"/>
    <property type="evidence" value="ECO:0007669"/>
    <property type="project" value="InterPro"/>
</dbReference>